<evidence type="ECO:0000256" key="2">
    <source>
        <dbReference type="ARBA" id="ARBA00022737"/>
    </source>
</evidence>
<sequence length="562" mass="64154">MADIDVSKYAHSPVHKALLLKDYAGLKEMLAGLPRLRKADEIDTEAESIAEEKKAEDISAIVDCRDVPNRDTPLHLAARLGDMKAAQMLLVAGANKNLKNRQGWSALTEAIINQQEEIGLLMIRYSYNHYDDKFYRRLPRYIATMRTMRDFYMEITFHFESSVIPFISKIAPSDTFKIWKRGANMRADMTLAGFDGLKIKRADQSALFLGDGLEDGKKLTGIPLCIIAHKHKKVYSSHPRRAPSNHEIRQIYNMKSRESKPKIRIDTSQAFLAPQLTWRKKKRKEMVGPWKAKVYDMRNVHVSIKSKKGPGAKTVDKLSAHENKKMSNDIEEILTEEERKQLELVLEQNLDSLELNTEDEFDHGKTEKKEKKERGRKEKENKKGRHNKAPFEDSDSSKEGSRGGEYKRGMRPSLWFSPDFPLKVEELLPLLDILAEKVKAIRRFRDILTTKLPKDTFPVKVAIPVVPTVRVFISFTKFEELPPLEEFSSAPSSPTSEDLEDHPAGKSPSSSWFQWIKGHPGSSSSGSNSNIQDIFSIPSDYTWISCESTNKQGQEKRDRNIP</sequence>
<dbReference type="InterPro" id="IPR055285">
    <property type="entry name" value="ANKRD13_C"/>
</dbReference>
<organism evidence="7 8">
    <name type="scientific">Acacia crassicarpa</name>
    <name type="common">northern wattle</name>
    <dbReference type="NCBI Taxonomy" id="499986"/>
    <lineage>
        <taxon>Eukaryota</taxon>
        <taxon>Viridiplantae</taxon>
        <taxon>Streptophyta</taxon>
        <taxon>Embryophyta</taxon>
        <taxon>Tracheophyta</taxon>
        <taxon>Spermatophyta</taxon>
        <taxon>Magnoliopsida</taxon>
        <taxon>eudicotyledons</taxon>
        <taxon>Gunneridae</taxon>
        <taxon>Pentapetalae</taxon>
        <taxon>rosids</taxon>
        <taxon>fabids</taxon>
        <taxon>Fabales</taxon>
        <taxon>Fabaceae</taxon>
        <taxon>Caesalpinioideae</taxon>
        <taxon>mimosoid clade</taxon>
        <taxon>Acacieae</taxon>
        <taxon>Acacia</taxon>
    </lineage>
</organism>
<dbReference type="Gene3D" id="1.25.40.20">
    <property type="entry name" value="Ankyrin repeat-containing domain"/>
    <property type="match status" value="1"/>
</dbReference>
<proteinExistence type="predicted"/>
<dbReference type="InterPro" id="IPR036770">
    <property type="entry name" value="Ankyrin_rpt-contain_sf"/>
</dbReference>
<dbReference type="GO" id="GO:0005886">
    <property type="term" value="C:plasma membrane"/>
    <property type="evidence" value="ECO:0007669"/>
    <property type="project" value="UniProtKB-SubCell"/>
</dbReference>
<evidence type="ECO:0000313" key="8">
    <source>
        <dbReference type="Proteomes" id="UP001293593"/>
    </source>
</evidence>
<dbReference type="InterPro" id="IPR021832">
    <property type="entry name" value="ANKRD13"/>
</dbReference>
<keyword evidence="4" id="KW-0040">ANK repeat</keyword>
<keyword evidence="8" id="KW-1185">Reference proteome</keyword>
<reference evidence="7" key="1">
    <citation type="submission" date="2023-10" db="EMBL/GenBank/DDBJ databases">
        <title>Chromosome-level genome of the transformable northern wattle, Acacia crassicarpa.</title>
        <authorList>
            <person name="Massaro I."/>
            <person name="Sinha N.R."/>
            <person name="Poethig S."/>
            <person name="Leichty A.R."/>
        </authorList>
    </citation>
    <scope>NUCLEOTIDE SEQUENCE</scope>
    <source>
        <strain evidence="7">Acra3RX</strain>
        <tissue evidence="7">Leaf</tissue>
    </source>
</reference>
<protein>
    <recommendedName>
        <fullName evidence="6">Ankyrin repeat domain-containing protein</fullName>
    </recommendedName>
</protein>
<name>A0AAE1MI97_9FABA</name>
<evidence type="ECO:0000256" key="5">
    <source>
        <dbReference type="SAM" id="MobiDB-lite"/>
    </source>
</evidence>
<evidence type="ECO:0000256" key="3">
    <source>
        <dbReference type="ARBA" id="ARBA00023136"/>
    </source>
</evidence>
<evidence type="ECO:0000256" key="1">
    <source>
        <dbReference type="ARBA" id="ARBA00004413"/>
    </source>
</evidence>
<dbReference type="SMART" id="SM00248">
    <property type="entry name" value="ANK"/>
    <property type="match status" value="2"/>
</dbReference>
<evidence type="ECO:0000256" key="4">
    <source>
        <dbReference type="PROSITE-ProRule" id="PRU00023"/>
    </source>
</evidence>
<dbReference type="PANTHER" id="PTHR12447:SF20">
    <property type="entry name" value="GPCR-CHAPERONE PROTEIN"/>
    <property type="match status" value="1"/>
</dbReference>
<dbReference type="SUPFAM" id="SSF48403">
    <property type="entry name" value="Ankyrin repeat"/>
    <property type="match status" value="1"/>
</dbReference>
<dbReference type="EMBL" id="JAWXYG010000008">
    <property type="protein sequence ID" value="KAK4266304.1"/>
    <property type="molecule type" value="Genomic_DNA"/>
</dbReference>
<feature type="compositionally biased region" description="Basic and acidic residues" evidence="5">
    <location>
        <begin position="362"/>
        <end position="381"/>
    </location>
</feature>
<feature type="compositionally biased region" description="Basic and acidic residues" evidence="5">
    <location>
        <begin position="389"/>
        <end position="408"/>
    </location>
</feature>
<gene>
    <name evidence="7" type="ORF">QN277_027247</name>
</gene>
<dbReference type="PANTHER" id="PTHR12447">
    <property type="entry name" value="ANKYRIN REPEAT DOMAIN-CONTAINING PROTEIN 13"/>
    <property type="match status" value="1"/>
</dbReference>
<feature type="region of interest" description="Disordered" evidence="5">
    <location>
        <begin position="356"/>
        <end position="408"/>
    </location>
</feature>
<comment type="caution">
    <text evidence="7">The sequence shown here is derived from an EMBL/GenBank/DDBJ whole genome shotgun (WGS) entry which is preliminary data.</text>
</comment>
<dbReference type="PROSITE" id="PS50297">
    <property type="entry name" value="ANK_REP_REGION"/>
    <property type="match status" value="1"/>
</dbReference>
<evidence type="ECO:0000259" key="6">
    <source>
        <dbReference type="Pfam" id="PF11904"/>
    </source>
</evidence>
<keyword evidence="2" id="KW-0677">Repeat</keyword>
<dbReference type="PROSITE" id="PS50088">
    <property type="entry name" value="ANK_REPEAT"/>
    <property type="match status" value="1"/>
</dbReference>
<dbReference type="Pfam" id="PF12796">
    <property type="entry name" value="Ank_2"/>
    <property type="match status" value="1"/>
</dbReference>
<dbReference type="GO" id="GO:0005737">
    <property type="term" value="C:cytoplasm"/>
    <property type="evidence" value="ECO:0007669"/>
    <property type="project" value="TreeGrafter"/>
</dbReference>
<comment type="subcellular location">
    <subcellularLocation>
        <location evidence="1">Cell membrane</location>
        <topology evidence="1">Peripheral membrane protein</topology>
        <orientation evidence="1">Cytoplasmic side</orientation>
    </subcellularLocation>
</comment>
<feature type="region of interest" description="Disordered" evidence="5">
    <location>
        <begin position="485"/>
        <end position="510"/>
    </location>
</feature>
<feature type="repeat" description="ANK" evidence="4">
    <location>
        <begin position="69"/>
        <end position="101"/>
    </location>
</feature>
<dbReference type="AlphaFoldDB" id="A0AAE1MI97"/>
<dbReference type="Proteomes" id="UP001293593">
    <property type="component" value="Unassembled WGS sequence"/>
</dbReference>
<dbReference type="InterPro" id="IPR002110">
    <property type="entry name" value="Ankyrin_rpt"/>
</dbReference>
<feature type="domain" description="Ankyrin repeat" evidence="6">
    <location>
        <begin position="186"/>
        <end position="542"/>
    </location>
</feature>
<dbReference type="Pfam" id="PF11904">
    <property type="entry name" value="ANKRD13_C"/>
    <property type="match status" value="1"/>
</dbReference>
<accession>A0AAE1MI97</accession>
<evidence type="ECO:0000313" key="7">
    <source>
        <dbReference type="EMBL" id="KAK4266304.1"/>
    </source>
</evidence>
<keyword evidence="3" id="KW-0472">Membrane</keyword>